<dbReference type="GO" id="GO:0006882">
    <property type="term" value="P:intracellular zinc ion homeostasis"/>
    <property type="evidence" value="ECO:0007669"/>
    <property type="project" value="TreeGrafter"/>
</dbReference>
<evidence type="ECO:0000313" key="6">
    <source>
        <dbReference type="EMBL" id="OIN88972.1"/>
    </source>
</evidence>
<feature type="transmembrane region" description="Helical" evidence="5">
    <location>
        <begin position="67"/>
        <end position="86"/>
    </location>
</feature>
<keyword evidence="2 5" id="KW-0812">Transmembrane</keyword>
<evidence type="ECO:0000256" key="2">
    <source>
        <dbReference type="ARBA" id="ARBA00022692"/>
    </source>
</evidence>
<dbReference type="PANTHER" id="PTHR16950:SF16">
    <property type="entry name" value="ZINC TRANSPORTER ZIP13"/>
    <property type="match status" value="1"/>
</dbReference>
<name>A0A1J4RRP2_9BACT</name>
<sequence length="242" mass="26105">MSELIYIILASGVISLGALAGVLTLAINEAKLTRALMLLVSLSAGAMMGGAFLHLLPEAVEVLPPDLMLAIVLLSFMGFFLVEKLVHWRHCHKGHCPTHTFGYLNLIGDAVHNFIDGLIIAAAFLTDIRLGLVTATAVALHEIPQEIGDFGVLLYSGFTKTRALTANFLVALTVVLGGVIGYYLSFWLENLVGWLLPVAAGGFIYIAASDLMPEIRKEPSLKKSLIYFVTFLAGAAMMYLVK</sequence>
<dbReference type="EMBL" id="MNUI01000048">
    <property type="protein sequence ID" value="OIN88972.1"/>
    <property type="molecule type" value="Genomic_DNA"/>
</dbReference>
<evidence type="ECO:0000313" key="7">
    <source>
        <dbReference type="Proteomes" id="UP000183144"/>
    </source>
</evidence>
<dbReference type="Pfam" id="PF02535">
    <property type="entry name" value="Zip"/>
    <property type="match status" value="2"/>
</dbReference>
<evidence type="ECO:0000256" key="3">
    <source>
        <dbReference type="ARBA" id="ARBA00022989"/>
    </source>
</evidence>
<dbReference type="AlphaFoldDB" id="A0A1J4RRP2"/>
<feature type="transmembrane region" description="Helical" evidence="5">
    <location>
        <begin position="164"/>
        <end position="185"/>
    </location>
</feature>
<reference evidence="6 7" key="1">
    <citation type="journal article" date="2016" name="Environ. Microbiol.">
        <title>Genomic resolution of a cold subsurface aquifer community provides metabolic insights for novel microbes adapted to high CO concentrations.</title>
        <authorList>
            <person name="Probst A.J."/>
            <person name="Castelle C.J."/>
            <person name="Singh A."/>
            <person name="Brown C.T."/>
            <person name="Anantharaman K."/>
            <person name="Sharon I."/>
            <person name="Hug L.A."/>
            <person name="Burstein D."/>
            <person name="Emerson J.B."/>
            <person name="Thomas B.C."/>
            <person name="Banfield J.F."/>
        </authorList>
    </citation>
    <scope>NUCLEOTIDE SEQUENCE [LARGE SCALE GENOMIC DNA]</scope>
    <source>
        <strain evidence="6">CG1_02_47_37</strain>
    </source>
</reference>
<dbReference type="PANTHER" id="PTHR16950">
    <property type="entry name" value="ZINC TRANSPORTER SLC39A7 HISTIDINE-RICH MEMBRANE PROTEIN KE4"/>
    <property type="match status" value="1"/>
</dbReference>
<evidence type="ECO:0000256" key="1">
    <source>
        <dbReference type="ARBA" id="ARBA00004141"/>
    </source>
</evidence>
<feature type="transmembrane region" description="Helical" evidence="5">
    <location>
        <begin position="35"/>
        <end position="55"/>
    </location>
</feature>
<keyword evidence="3 5" id="KW-1133">Transmembrane helix</keyword>
<dbReference type="GO" id="GO:0016020">
    <property type="term" value="C:membrane"/>
    <property type="evidence" value="ECO:0007669"/>
    <property type="project" value="UniProtKB-SubCell"/>
</dbReference>
<keyword evidence="4 5" id="KW-0472">Membrane</keyword>
<dbReference type="STRING" id="1805034.AUJ59_02800"/>
<accession>A0A1J4RRP2</accession>
<comment type="subcellular location">
    <subcellularLocation>
        <location evidence="1">Membrane</location>
        <topology evidence="1">Multi-pass membrane protein</topology>
    </subcellularLocation>
</comment>
<dbReference type="InterPro" id="IPR003689">
    <property type="entry name" value="ZIP"/>
</dbReference>
<feature type="transmembrane region" description="Helical" evidence="5">
    <location>
        <begin position="191"/>
        <end position="212"/>
    </location>
</feature>
<gene>
    <name evidence="6" type="ORF">AUJ59_02800</name>
</gene>
<feature type="transmembrane region" description="Helical" evidence="5">
    <location>
        <begin position="224"/>
        <end position="241"/>
    </location>
</feature>
<feature type="transmembrane region" description="Helical" evidence="5">
    <location>
        <begin position="6"/>
        <end position="28"/>
    </location>
</feature>
<dbReference type="Proteomes" id="UP000183144">
    <property type="component" value="Unassembled WGS sequence"/>
</dbReference>
<proteinExistence type="predicted"/>
<organism evidence="6 7">
    <name type="scientific">Candidatus Beckwithbacteria bacterium CG1_02_47_37</name>
    <dbReference type="NCBI Taxonomy" id="1805034"/>
    <lineage>
        <taxon>Bacteria</taxon>
        <taxon>Candidatus Beckwithiibacteriota</taxon>
    </lineage>
</organism>
<evidence type="ECO:0008006" key="8">
    <source>
        <dbReference type="Google" id="ProtNLM"/>
    </source>
</evidence>
<dbReference type="GO" id="GO:0005385">
    <property type="term" value="F:zinc ion transmembrane transporter activity"/>
    <property type="evidence" value="ECO:0007669"/>
    <property type="project" value="TreeGrafter"/>
</dbReference>
<comment type="caution">
    <text evidence="6">The sequence shown here is derived from an EMBL/GenBank/DDBJ whole genome shotgun (WGS) entry which is preliminary data.</text>
</comment>
<evidence type="ECO:0000256" key="4">
    <source>
        <dbReference type="ARBA" id="ARBA00023136"/>
    </source>
</evidence>
<evidence type="ECO:0000256" key="5">
    <source>
        <dbReference type="SAM" id="Phobius"/>
    </source>
</evidence>
<protein>
    <recommendedName>
        <fullName evidence="8">ZIP family metal transporter</fullName>
    </recommendedName>
</protein>